<evidence type="ECO:0000313" key="7">
    <source>
        <dbReference type="Proteomes" id="UP000251314"/>
    </source>
</evidence>
<evidence type="ECO:0000313" key="3">
    <source>
        <dbReference type="EMBL" id="KAG2898769.1"/>
    </source>
</evidence>
<evidence type="ECO:0000313" key="6">
    <source>
        <dbReference type="EMBL" id="RAW29608.1"/>
    </source>
</evidence>
<reference evidence="1" key="2">
    <citation type="submission" date="2018-10" db="EMBL/GenBank/DDBJ databases">
        <title>Effector identification in a new, highly contiguous assembly of the strawberry crown rot pathogen Phytophthora cactorum.</title>
        <authorList>
            <person name="Armitage A.D."/>
            <person name="Nellist C.F."/>
            <person name="Bates H."/>
            <person name="Vickerstaff R.J."/>
            <person name="Harrison R.J."/>
        </authorList>
    </citation>
    <scope>NUCLEOTIDE SEQUENCE</scope>
    <source>
        <strain evidence="1">15-7</strain>
        <strain evidence="2">4032</strain>
        <strain evidence="3">4040</strain>
        <strain evidence="4">P415</strain>
    </source>
</reference>
<dbReference type="EMBL" id="RCMK01001237">
    <property type="protein sequence ID" value="KAG2898769.1"/>
    <property type="molecule type" value="Genomic_DNA"/>
</dbReference>
<name>A0A329S252_9STRA</name>
<dbReference type="Proteomes" id="UP000697107">
    <property type="component" value="Unassembled WGS sequence"/>
</dbReference>
<dbReference type="EMBL" id="RCMG01001185">
    <property type="protein sequence ID" value="KAG2833950.1"/>
    <property type="molecule type" value="Genomic_DNA"/>
</dbReference>
<reference evidence="5" key="3">
    <citation type="submission" date="2021-01" db="EMBL/GenBank/DDBJ databases">
        <title>Phytophthora aleatoria, a newly-described species from Pinus radiata is distinct from Phytophthora cactorum isolates based on comparative genomics.</title>
        <authorList>
            <person name="Mcdougal R."/>
            <person name="Panda P."/>
            <person name="Williams N."/>
            <person name="Studholme D.J."/>
        </authorList>
    </citation>
    <scope>NUCLEOTIDE SEQUENCE</scope>
    <source>
        <strain evidence="5">NZFS 3830</strain>
    </source>
</reference>
<dbReference type="Proteomes" id="UP000735874">
    <property type="component" value="Unassembled WGS sequence"/>
</dbReference>
<evidence type="ECO:0000313" key="1">
    <source>
        <dbReference type="EMBL" id="KAG2833950.1"/>
    </source>
</evidence>
<dbReference type="EMBL" id="MJFZ01000417">
    <property type="protein sequence ID" value="RAW29608.1"/>
    <property type="molecule type" value="Genomic_DNA"/>
</dbReference>
<dbReference type="VEuPathDB" id="FungiDB:PC110_g14028"/>
<dbReference type="Proteomes" id="UP000251314">
    <property type="component" value="Unassembled WGS sequence"/>
</dbReference>
<dbReference type="Proteomes" id="UP000736787">
    <property type="component" value="Unassembled WGS sequence"/>
</dbReference>
<protein>
    <submittedName>
        <fullName evidence="6">Uncharacterized protein</fullName>
    </submittedName>
</protein>
<gene>
    <name evidence="5" type="ORF">JG687_00016796</name>
    <name evidence="6" type="ORF">PC110_g14028</name>
    <name evidence="1" type="ORF">PC113_g20483</name>
    <name evidence="2" type="ORF">PC115_g20213</name>
    <name evidence="3" type="ORF">PC117_g22440</name>
    <name evidence="4" type="ORF">PC118_g17650</name>
</gene>
<dbReference type="EMBL" id="RCML01000815">
    <property type="protein sequence ID" value="KAG2969058.1"/>
    <property type="molecule type" value="Genomic_DNA"/>
</dbReference>
<dbReference type="EMBL" id="JAENGZ010001772">
    <property type="protein sequence ID" value="KAG6946295.1"/>
    <property type="molecule type" value="Genomic_DNA"/>
</dbReference>
<evidence type="ECO:0000313" key="4">
    <source>
        <dbReference type="EMBL" id="KAG2969058.1"/>
    </source>
</evidence>
<accession>A0A329S252</accession>
<proteinExistence type="predicted"/>
<organism evidence="6 7">
    <name type="scientific">Phytophthora cactorum</name>
    <dbReference type="NCBI Taxonomy" id="29920"/>
    <lineage>
        <taxon>Eukaryota</taxon>
        <taxon>Sar</taxon>
        <taxon>Stramenopiles</taxon>
        <taxon>Oomycota</taxon>
        <taxon>Peronosporomycetes</taxon>
        <taxon>Peronosporales</taxon>
        <taxon>Peronosporaceae</taxon>
        <taxon>Phytophthora</taxon>
    </lineage>
</organism>
<dbReference type="OrthoDB" id="10269668at2759"/>
<evidence type="ECO:0000313" key="2">
    <source>
        <dbReference type="EMBL" id="KAG2887899.1"/>
    </source>
</evidence>
<comment type="caution">
    <text evidence="6">The sequence shown here is derived from an EMBL/GenBank/DDBJ whole genome shotgun (WGS) entry which is preliminary data.</text>
</comment>
<dbReference type="EMBL" id="RCMI01001245">
    <property type="protein sequence ID" value="KAG2887899.1"/>
    <property type="molecule type" value="Genomic_DNA"/>
</dbReference>
<sequence length="95" mass="11017">MVEKRQCTYAMRRKVARELHSEVRKLEFQIATLKSQFPSPIVAASDKNFGKQQENTRSYWPSDETINCRSPRRSLPSPVAWVTMIPTHCIPNSPR</sequence>
<dbReference type="Proteomes" id="UP000688947">
    <property type="component" value="Unassembled WGS sequence"/>
</dbReference>
<dbReference type="AlphaFoldDB" id="A0A329S252"/>
<evidence type="ECO:0000313" key="5">
    <source>
        <dbReference type="EMBL" id="KAG6946295.1"/>
    </source>
</evidence>
<dbReference type="Proteomes" id="UP000774804">
    <property type="component" value="Unassembled WGS sequence"/>
</dbReference>
<reference evidence="6 7" key="1">
    <citation type="submission" date="2018-01" db="EMBL/GenBank/DDBJ databases">
        <title>Draft genome of the strawberry crown rot pathogen Phytophthora cactorum.</title>
        <authorList>
            <person name="Armitage A.D."/>
            <person name="Lysoe E."/>
            <person name="Nellist C.F."/>
            <person name="Harrison R.J."/>
            <person name="Brurberg M.B."/>
        </authorList>
    </citation>
    <scope>NUCLEOTIDE SEQUENCE [LARGE SCALE GENOMIC DNA]</scope>
    <source>
        <strain evidence="6 7">10300</strain>
    </source>
</reference>
<keyword evidence="7" id="KW-1185">Reference proteome</keyword>